<sequence>MSQALALFHPLIAEWFAANLGAPTDIQSKAWPRIASGEHCLITAPTGSGKTLTAFLWALNRFATGELQPGRTRILYISPLKALNNDIRNNLSRPLAELTACFERKGEPFPLIRAQTRSGDTPSGERRQMLRQPPEILITTPESLNLLLSSQSGLSLLQDLDTVIIDEAHSLLGVKRGAYLISAVERLVDLSGEFQRIALSATINPVSAAADFVAGYELDVRQPDYARNPQYRKRPVTLVESHAAKHYRLSVNYPAAIAHRSADKHLWDALAETLLTRIQANRATLIFTNNRALCEKLTYKINQAADAMVAYAHHGSLSREIRTEVERRLKGGELAAIVATSSLEMGIDIGALDEVVLVQTAGSVAAAIQRVGRAGHNVGDVSVGSLFPTHPQDFLESAVLAKAIMEKDLEPVRPLQCPLDVLAQVIISMTGVATWDLDELYAHLRMSSVYHNLSRRQFDLLIDMLAGRYAESRIRELQARVSVDRIDNAITARPGALLSLYQSGGVIPDRGYFHLRHQDSSARIGELDEEFVWEAKIGQSFTLGAQFWQIQKITHNDVFVLPAKAGASTPPFWKAESISRNFHFSEQIGLFLEHLDANLDAPDIVATLQSQYYMTAEVADSLLDFLRRQRAHTGRPLPHRHHLLVEIVDSILGHSHGRQMVLHTGWGAEVNRPWGMALEAAWLESFSEQPVVYVSNECIVLQMPEEIPVDAILSLVSPERIEALLRARLEGSGFFGARFRECAGRALLLSKGKFNERRPLWMSRLQSQKLLNSVLKYEDFPILLETWRTCLQDEFDLTALKQLLEELQTEQIQWSVANTRTPSPMAQNIAWEQVNLYMYKDDTPTSDKTSNLSEDLLRELLYNDELRPTVNAELCQRFVQKRQRLAPGYAPDSARDLLDWIKERGAIPDSEWRELLFCIESESGNETLQDMLSATETKIIRLERRNAQVIVARENQASFAQAFYPEADADAESDALFDTLLGEWLRFYGPVSATEISLWLGVDPQRLQRALDDLVEARAIVAGPLIEGNAELRYCDRENFEILLHMARKEAAPEFAPLPLEQLPLFLHCWQTLTCERDDDPHERLFDIVQRLQGTPAPAALWENEILPARLPDYNPALLDHLFQESDLEWLGVEEGKTLFCFAADLDLLDAPAPLNEEAAEDLRALFPDVDSRYDFQALSGKSGLDNTTLTERLWDWVWKQRINNDAFAALRRGVENKFTIPNLPTQSSGRPPSRRRAMRHSFAQSKQAANSPGTWRQVRWPLRQDDPITEQERGKDRARLLLSRYGVVFRELLQRELPEMRWSAVFRSLRLMELSREIIGGYFFKDIPGPQFITPNALQMLQNGLPQTRLYWLNATDPASLCGLGLTGLKQKLPKRLDSIHMSFMGPELIMVARRNGKQLDIMIPPDHPDLDACLAPLSNLLHRSCQPLKSINLDTINGEKAVDSPYLPHLSRLFDVQKGYKDVALNRKLL</sequence>
<evidence type="ECO:0000256" key="3">
    <source>
        <dbReference type="ARBA" id="ARBA00022801"/>
    </source>
</evidence>
<evidence type="ECO:0000259" key="11">
    <source>
        <dbReference type="PROSITE" id="PS51194"/>
    </source>
</evidence>
<name>Q2SEQ3_HAHCH</name>
<dbReference type="InterPro" id="IPR045628">
    <property type="entry name" value="Lhr_WH_dom"/>
</dbReference>
<evidence type="ECO:0000256" key="6">
    <source>
        <dbReference type="ARBA" id="ARBA00023125"/>
    </source>
</evidence>
<dbReference type="KEGG" id="hch:HCH_04162"/>
<keyword evidence="5" id="KW-0067">ATP-binding</keyword>
<evidence type="ECO:0000313" key="12">
    <source>
        <dbReference type="EMBL" id="ABC30871.1"/>
    </source>
</evidence>
<evidence type="ECO:0000256" key="5">
    <source>
        <dbReference type="ARBA" id="ARBA00022840"/>
    </source>
</evidence>
<dbReference type="InterPro" id="IPR055368">
    <property type="entry name" value="WH3_Lhr"/>
</dbReference>
<dbReference type="GO" id="GO:0006281">
    <property type="term" value="P:DNA repair"/>
    <property type="evidence" value="ECO:0007669"/>
    <property type="project" value="UniProtKB-KW"/>
</dbReference>
<dbReference type="PANTHER" id="PTHR47962:SF5">
    <property type="entry name" value="ATP-DEPENDENT HELICASE LHR-RELATED"/>
    <property type="match status" value="1"/>
</dbReference>
<dbReference type="EMBL" id="CP000155">
    <property type="protein sequence ID" value="ABC30871.1"/>
    <property type="molecule type" value="Genomic_DNA"/>
</dbReference>
<evidence type="ECO:0000313" key="13">
    <source>
        <dbReference type="Proteomes" id="UP000000238"/>
    </source>
</evidence>
<gene>
    <name evidence="12" type="primary">lhr</name>
    <name evidence="12" type="ordered locus">HCH_04162</name>
</gene>
<keyword evidence="3 12" id="KW-0378">Hydrolase</keyword>
<dbReference type="eggNOG" id="COG1201">
    <property type="taxonomic scope" value="Bacteria"/>
</dbReference>
<feature type="region of interest" description="Disordered" evidence="9">
    <location>
        <begin position="1222"/>
        <end position="1255"/>
    </location>
</feature>
<dbReference type="GO" id="GO:0005524">
    <property type="term" value="F:ATP binding"/>
    <property type="evidence" value="ECO:0007669"/>
    <property type="project" value="UniProtKB-KW"/>
</dbReference>
<keyword evidence="6" id="KW-0238">DNA-binding</keyword>
<dbReference type="InterPro" id="IPR013701">
    <property type="entry name" value="Lhr-like_DEAD/DEAH_assoc"/>
</dbReference>
<dbReference type="InterPro" id="IPR003593">
    <property type="entry name" value="AAA+_ATPase"/>
</dbReference>
<protein>
    <submittedName>
        <fullName evidence="12">Lhr-like helicase</fullName>
        <ecNumber evidence="12">3.6.1.-</ecNumber>
    </submittedName>
</protein>
<organism evidence="12 13">
    <name type="scientific">Hahella chejuensis (strain KCTC 2396)</name>
    <dbReference type="NCBI Taxonomy" id="349521"/>
    <lineage>
        <taxon>Bacteria</taxon>
        <taxon>Pseudomonadati</taxon>
        <taxon>Pseudomonadota</taxon>
        <taxon>Gammaproteobacteria</taxon>
        <taxon>Oceanospirillales</taxon>
        <taxon>Hahellaceae</taxon>
        <taxon>Hahella</taxon>
    </lineage>
</organism>
<evidence type="ECO:0000256" key="9">
    <source>
        <dbReference type="SAM" id="MobiDB-lite"/>
    </source>
</evidence>
<dbReference type="Pfam" id="PF23234">
    <property type="entry name" value="WHD_4th_Lhr"/>
    <property type="match status" value="1"/>
</dbReference>
<feature type="domain" description="Helicase ATP-binding" evidence="10">
    <location>
        <begin position="31"/>
        <end position="221"/>
    </location>
</feature>
<evidence type="ECO:0000256" key="1">
    <source>
        <dbReference type="ARBA" id="ARBA00022741"/>
    </source>
</evidence>
<keyword evidence="1" id="KW-0547">Nucleotide-binding</keyword>
<keyword evidence="13" id="KW-1185">Reference proteome</keyword>
<dbReference type="Proteomes" id="UP000000238">
    <property type="component" value="Chromosome"/>
</dbReference>
<evidence type="ECO:0000256" key="4">
    <source>
        <dbReference type="ARBA" id="ARBA00022806"/>
    </source>
</evidence>
<dbReference type="InterPro" id="IPR055367">
    <property type="entry name" value="WH4_Lhr"/>
</dbReference>
<dbReference type="SMART" id="SM00382">
    <property type="entry name" value="AAA"/>
    <property type="match status" value="1"/>
</dbReference>
<dbReference type="GO" id="GO:0003677">
    <property type="term" value="F:DNA binding"/>
    <property type="evidence" value="ECO:0007669"/>
    <property type="project" value="UniProtKB-KW"/>
</dbReference>
<dbReference type="GO" id="GO:0004386">
    <property type="term" value="F:helicase activity"/>
    <property type="evidence" value="ECO:0007669"/>
    <property type="project" value="UniProtKB-KW"/>
</dbReference>
<dbReference type="Pfam" id="PF19306">
    <property type="entry name" value="WHD_Lhr"/>
    <property type="match status" value="1"/>
</dbReference>
<evidence type="ECO:0000259" key="10">
    <source>
        <dbReference type="PROSITE" id="PS51192"/>
    </source>
</evidence>
<dbReference type="GO" id="GO:0016887">
    <property type="term" value="F:ATP hydrolysis activity"/>
    <property type="evidence" value="ECO:0007669"/>
    <property type="project" value="TreeGrafter"/>
</dbReference>
<dbReference type="Pfam" id="PF00271">
    <property type="entry name" value="Helicase_C"/>
    <property type="match status" value="1"/>
</dbReference>
<keyword evidence="4 12" id="KW-0347">Helicase</keyword>
<dbReference type="PROSITE" id="PS51194">
    <property type="entry name" value="HELICASE_CTER"/>
    <property type="match status" value="1"/>
</dbReference>
<dbReference type="STRING" id="349521.HCH_04162"/>
<dbReference type="InterPro" id="IPR052511">
    <property type="entry name" value="ATP-dep_Helicase"/>
</dbReference>
<dbReference type="InterPro" id="IPR001650">
    <property type="entry name" value="Helicase_C-like"/>
</dbReference>
<dbReference type="Pfam" id="PF23235">
    <property type="entry name" value="WHD_3rd_Lhr"/>
    <property type="match status" value="1"/>
</dbReference>
<reference evidence="12 13" key="1">
    <citation type="journal article" date="2005" name="Nucleic Acids Res.">
        <title>Genomic blueprint of Hahella chejuensis, a marine microbe producing an algicidal agent.</title>
        <authorList>
            <person name="Jeong H."/>
            <person name="Yim J.H."/>
            <person name="Lee C."/>
            <person name="Choi S.-H."/>
            <person name="Park Y.K."/>
            <person name="Yoon S.H."/>
            <person name="Hur C.-G."/>
            <person name="Kang H.-Y."/>
            <person name="Kim D."/>
            <person name="Lee H.H."/>
            <person name="Park K.H."/>
            <person name="Park S.-H."/>
            <person name="Park H.-S."/>
            <person name="Lee H.K."/>
            <person name="Oh T.K."/>
            <person name="Kim J.F."/>
        </authorList>
    </citation>
    <scope>NUCLEOTIDE SEQUENCE [LARGE SCALE GENOMIC DNA]</scope>
    <source>
        <strain evidence="12 13">KCTC 2396</strain>
    </source>
</reference>
<dbReference type="SUPFAM" id="SSF52540">
    <property type="entry name" value="P-loop containing nucleoside triphosphate hydrolases"/>
    <property type="match status" value="1"/>
</dbReference>
<feature type="compositionally biased region" description="Polar residues" evidence="9">
    <location>
        <begin position="1243"/>
        <end position="1255"/>
    </location>
</feature>
<dbReference type="SMART" id="SM00490">
    <property type="entry name" value="HELICc"/>
    <property type="match status" value="1"/>
</dbReference>
<dbReference type="Pfam" id="PF08494">
    <property type="entry name" value="DEAD_assoc"/>
    <property type="match status" value="1"/>
</dbReference>
<accession>Q2SEQ3</accession>
<keyword evidence="7" id="KW-0234">DNA repair</keyword>
<dbReference type="PROSITE" id="PS51192">
    <property type="entry name" value="HELICASE_ATP_BIND_1"/>
    <property type="match status" value="1"/>
</dbReference>
<evidence type="ECO:0000256" key="8">
    <source>
        <dbReference type="ARBA" id="ARBA00023235"/>
    </source>
</evidence>
<dbReference type="InterPro" id="IPR014001">
    <property type="entry name" value="Helicase_ATP-bd"/>
</dbReference>
<dbReference type="EC" id="3.6.1.-" evidence="12"/>
<feature type="domain" description="Helicase C-terminal" evidence="11">
    <location>
        <begin position="270"/>
        <end position="423"/>
    </location>
</feature>
<evidence type="ECO:0000256" key="2">
    <source>
        <dbReference type="ARBA" id="ARBA00022763"/>
    </source>
</evidence>
<dbReference type="RefSeq" id="WP_011397938.1">
    <property type="nucleotide sequence ID" value="NC_007645.1"/>
</dbReference>
<keyword evidence="2" id="KW-0227">DNA damage</keyword>
<evidence type="ECO:0000256" key="7">
    <source>
        <dbReference type="ARBA" id="ARBA00023204"/>
    </source>
</evidence>
<dbReference type="Pfam" id="PF00270">
    <property type="entry name" value="DEAD"/>
    <property type="match status" value="1"/>
</dbReference>
<proteinExistence type="predicted"/>
<dbReference type="HOGENOM" id="CLU_002025_3_1_6"/>
<dbReference type="PANTHER" id="PTHR47962">
    <property type="entry name" value="ATP-DEPENDENT HELICASE LHR-RELATED-RELATED"/>
    <property type="match status" value="1"/>
</dbReference>
<keyword evidence="8" id="KW-0413">Isomerase</keyword>
<dbReference type="Gene3D" id="3.40.50.300">
    <property type="entry name" value="P-loop containing nucleotide triphosphate hydrolases"/>
    <property type="match status" value="2"/>
</dbReference>
<dbReference type="SMART" id="SM00487">
    <property type="entry name" value="DEXDc"/>
    <property type="match status" value="1"/>
</dbReference>
<dbReference type="OrthoDB" id="9815222at2"/>
<dbReference type="InterPro" id="IPR011545">
    <property type="entry name" value="DEAD/DEAH_box_helicase_dom"/>
</dbReference>
<dbReference type="InterPro" id="IPR027417">
    <property type="entry name" value="P-loop_NTPase"/>
</dbReference>